<dbReference type="EMBL" id="BMVN01000099">
    <property type="protein sequence ID" value="GHA74668.1"/>
    <property type="molecule type" value="Genomic_DNA"/>
</dbReference>
<keyword evidence="2" id="KW-1185">Reference proteome</keyword>
<organism evidence="1 2">
    <name type="scientific">Streptomyces canarius</name>
    <dbReference type="NCBI Taxonomy" id="285453"/>
    <lineage>
        <taxon>Bacteria</taxon>
        <taxon>Bacillati</taxon>
        <taxon>Actinomycetota</taxon>
        <taxon>Actinomycetes</taxon>
        <taxon>Kitasatosporales</taxon>
        <taxon>Streptomycetaceae</taxon>
        <taxon>Streptomyces</taxon>
    </lineage>
</organism>
<proteinExistence type="predicted"/>
<evidence type="ECO:0008006" key="3">
    <source>
        <dbReference type="Google" id="ProtNLM"/>
    </source>
</evidence>
<evidence type="ECO:0000313" key="2">
    <source>
        <dbReference type="Proteomes" id="UP000653644"/>
    </source>
</evidence>
<name>A0ABQ3DBM4_9ACTN</name>
<gene>
    <name evidence="1" type="ORF">GCM10010345_91400</name>
</gene>
<reference evidence="2" key="1">
    <citation type="journal article" date="2019" name="Int. J. Syst. Evol. Microbiol.">
        <title>The Global Catalogue of Microorganisms (GCM) 10K type strain sequencing project: providing services to taxonomists for standard genome sequencing and annotation.</title>
        <authorList>
            <consortium name="The Broad Institute Genomics Platform"/>
            <consortium name="The Broad Institute Genome Sequencing Center for Infectious Disease"/>
            <person name="Wu L."/>
            <person name="Ma J."/>
        </authorList>
    </citation>
    <scope>NUCLEOTIDE SEQUENCE [LARGE SCALE GENOMIC DNA]</scope>
    <source>
        <strain evidence="2">JCM 4733</strain>
    </source>
</reference>
<evidence type="ECO:0000313" key="1">
    <source>
        <dbReference type="EMBL" id="GHA74668.1"/>
    </source>
</evidence>
<accession>A0ABQ3DBM4</accession>
<sequence length="131" mass="14337">MANSALLVMDVQRDVVAIADLLRFGDGWCGTAPTPQRSPVSGAACVTSPALRTLIARLSLRPRSLLHPVSLRRSHRRDGRSAAPRPPAASVVDDLGQLAETGLTVYALWCLSRRSMSERPWSGAQLRWHRD</sequence>
<dbReference type="Proteomes" id="UP000653644">
    <property type="component" value="Unassembled WGS sequence"/>
</dbReference>
<comment type="caution">
    <text evidence="1">The sequence shown here is derived from an EMBL/GenBank/DDBJ whole genome shotgun (WGS) entry which is preliminary data.</text>
</comment>
<protein>
    <recommendedName>
        <fullName evidence="3">Isochorismatase-like domain-containing protein</fullName>
    </recommendedName>
</protein>